<comment type="caution">
    <text evidence="1">The sequence shown here is derived from an EMBL/GenBank/DDBJ whole genome shotgun (WGS) entry which is preliminary data.</text>
</comment>
<sequence>MKLVSSWLISIDDLKVEQSYVIISICKSEKKGKTIFY</sequence>
<gene>
    <name evidence="1" type="ORF">ADIWIN_2172</name>
</gene>
<organism evidence="1 2">
    <name type="scientific">Winogradskyella psychrotolerans RS-3</name>
    <dbReference type="NCBI Taxonomy" id="641526"/>
    <lineage>
        <taxon>Bacteria</taxon>
        <taxon>Pseudomonadati</taxon>
        <taxon>Bacteroidota</taxon>
        <taxon>Flavobacteriia</taxon>
        <taxon>Flavobacteriales</taxon>
        <taxon>Flavobacteriaceae</taxon>
        <taxon>Winogradskyella</taxon>
    </lineage>
</organism>
<dbReference type="EMBL" id="ATMR01000098">
    <property type="protein sequence ID" value="EPR72849.1"/>
    <property type="molecule type" value="Genomic_DNA"/>
</dbReference>
<evidence type="ECO:0000313" key="2">
    <source>
        <dbReference type="Proteomes" id="UP000014962"/>
    </source>
</evidence>
<dbReference type="STRING" id="641526.ADIWIN_2172"/>
<protein>
    <submittedName>
        <fullName evidence="1">Uncharacterized protein</fullName>
    </submittedName>
</protein>
<name>S7X1E3_9FLAO</name>
<keyword evidence="2" id="KW-1185">Reference proteome</keyword>
<accession>S7X1E3</accession>
<evidence type="ECO:0000313" key="1">
    <source>
        <dbReference type="EMBL" id="EPR72849.1"/>
    </source>
</evidence>
<dbReference type="Proteomes" id="UP000014962">
    <property type="component" value="Unassembled WGS sequence"/>
</dbReference>
<dbReference type="AlphaFoldDB" id="S7X1E3"/>
<proteinExistence type="predicted"/>
<reference evidence="1 2" key="1">
    <citation type="journal article" date="2013" name="Genome Announc.">
        <title>Draft Genome Sequence of Winogradskyella psychrotolerans RS-3T, Isolated from the Marine Transect of Kongsfjorden, Ny-Alesund, Svalbard, Arctic Ocean.</title>
        <authorList>
            <person name="Kumar Pinnaka A."/>
            <person name="Ara S."/>
            <person name="Singh A."/>
            <person name="Shivaji S."/>
        </authorList>
    </citation>
    <scope>NUCLEOTIDE SEQUENCE [LARGE SCALE GENOMIC DNA]</scope>
    <source>
        <strain evidence="1 2">RS-3</strain>
    </source>
</reference>